<dbReference type="Proteomes" id="UP001153332">
    <property type="component" value="Unassembled WGS sequence"/>
</dbReference>
<evidence type="ECO:0000313" key="2">
    <source>
        <dbReference type="Proteomes" id="UP001153332"/>
    </source>
</evidence>
<accession>A0ACC2JQD0</accession>
<comment type="caution">
    <text evidence="1">The sequence shown here is derived from an EMBL/GenBank/DDBJ whole genome shotgun (WGS) entry which is preliminary data.</text>
</comment>
<name>A0ACC2JQD0_9PEZI</name>
<dbReference type="EMBL" id="JAPUUL010000774">
    <property type="protein sequence ID" value="KAJ8129398.1"/>
    <property type="molecule type" value="Genomic_DNA"/>
</dbReference>
<sequence>MSSRFIDRAEYSPVDNDFWHYPRASLGDVQPVNDSPGEACEGVRVASTRTPHNASRRYTRDSPASSYNTLSITANPTETYSERLSSDTETRSTNKEHPSESRKWFKKKNIRWWWWWEIGGSLLSIISISLLFPVLKIADNKPIEAWPYSIHPNSFISVLTTIGKTAMMVPITSCLGQLKWDHFQYRPNPLDHLQFYDDASRGPWGSFVLIASGRLRVVTAWALALVTLVALGIEPSAQQILAPLSREALLPNITAQIGRARNYSSKGVSSNAQFYWGGARTPRAGLFNLQSAIADGLVGSVSDVDFHCPQPATRCAWPPFTTLSVCSNFSDLTSVLKPNCTAHATGSETCIYNFIRGEGGVSILSGDESGGETLLNSTGDLDTSSGVDSVPQGILNGVRHGDYTTETRSIQTDGDGRGYQVFSMAWSFCLKTFHNVIASPAGILEADYTSEPIMRRANQPPLGFQRYDDFIANSTDEIFVLSSSVQTGLWMHLSDLLSREVTSRISGDSMTTDFSVGEFMVYADLKNMTRNVEEALSNEIRSSALDNEWAEMWPGQAFYEETYWHVYWAWIILPIVEVLLTASLLAISIFFARGQPLFKSSAIALLYHGLDYVDADTALCGDKQKSIEELEDMVRGIDVEFKKDAEGVLKFVSAEQKVLNLVDVLSCDQVVSSVTDPKPDATRRTQFGAPNIAFTGC</sequence>
<keyword evidence="2" id="KW-1185">Reference proteome</keyword>
<proteinExistence type="predicted"/>
<protein>
    <submittedName>
        <fullName evidence="1">Uncharacterized protein</fullName>
    </submittedName>
</protein>
<reference evidence="1" key="1">
    <citation type="submission" date="2022-12" db="EMBL/GenBank/DDBJ databases">
        <title>Genome Sequence of Lasiodiplodia mahajangana.</title>
        <authorList>
            <person name="Buettner E."/>
        </authorList>
    </citation>
    <scope>NUCLEOTIDE SEQUENCE</scope>
    <source>
        <strain evidence="1">VT137</strain>
    </source>
</reference>
<organism evidence="1 2">
    <name type="scientific">Lasiodiplodia mahajangana</name>
    <dbReference type="NCBI Taxonomy" id="1108764"/>
    <lineage>
        <taxon>Eukaryota</taxon>
        <taxon>Fungi</taxon>
        <taxon>Dikarya</taxon>
        <taxon>Ascomycota</taxon>
        <taxon>Pezizomycotina</taxon>
        <taxon>Dothideomycetes</taxon>
        <taxon>Dothideomycetes incertae sedis</taxon>
        <taxon>Botryosphaeriales</taxon>
        <taxon>Botryosphaeriaceae</taxon>
        <taxon>Lasiodiplodia</taxon>
    </lineage>
</organism>
<evidence type="ECO:0000313" key="1">
    <source>
        <dbReference type="EMBL" id="KAJ8129398.1"/>
    </source>
</evidence>
<gene>
    <name evidence="1" type="ORF">O1611_g4233</name>
</gene>